<evidence type="ECO:0000313" key="1">
    <source>
        <dbReference type="EMBL" id="KKL21520.1"/>
    </source>
</evidence>
<comment type="caution">
    <text evidence="1">The sequence shown here is derived from an EMBL/GenBank/DDBJ whole genome shotgun (WGS) entry which is preliminary data.</text>
</comment>
<reference evidence="1" key="1">
    <citation type="journal article" date="2015" name="Nature">
        <title>Complex archaea that bridge the gap between prokaryotes and eukaryotes.</title>
        <authorList>
            <person name="Spang A."/>
            <person name="Saw J.H."/>
            <person name="Jorgensen S.L."/>
            <person name="Zaremba-Niedzwiedzka K."/>
            <person name="Martijn J."/>
            <person name="Lind A.E."/>
            <person name="van Eijk R."/>
            <person name="Schleper C."/>
            <person name="Guy L."/>
            <person name="Ettema T.J."/>
        </authorList>
    </citation>
    <scope>NUCLEOTIDE SEQUENCE</scope>
</reference>
<sequence length="79" mass="8577">MSDSELEKARAAKAEAKLLLQGVKETNGIGIGLGIGRKGPRYIVKINFTEAPDIVVPDKINGVEVVVNIVGHIKKRRKE</sequence>
<protein>
    <submittedName>
        <fullName evidence="1">Uncharacterized protein</fullName>
    </submittedName>
</protein>
<dbReference type="EMBL" id="LAZR01037702">
    <property type="protein sequence ID" value="KKL21520.1"/>
    <property type="molecule type" value="Genomic_DNA"/>
</dbReference>
<dbReference type="AlphaFoldDB" id="A0A0F9BI54"/>
<organism evidence="1">
    <name type="scientific">marine sediment metagenome</name>
    <dbReference type="NCBI Taxonomy" id="412755"/>
    <lineage>
        <taxon>unclassified sequences</taxon>
        <taxon>metagenomes</taxon>
        <taxon>ecological metagenomes</taxon>
    </lineage>
</organism>
<gene>
    <name evidence="1" type="ORF">LCGC14_2444660</name>
</gene>
<name>A0A0F9BI54_9ZZZZ</name>
<proteinExistence type="predicted"/>
<accession>A0A0F9BI54</accession>